<feature type="domain" description="ABC transporter" evidence="3">
    <location>
        <begin position="16"/>
        <end position="239"/>
    </location>
</feature>
<evidence type="ECO:0000259" key="3">
    <source>
        <dbReference type="PROSITE" id="PS50893"/>
    </source>
</evidence>
<keyword evidence="2" id="KW-0067">ATP-binding</keyword>
<evidence type="ECO:0000256" key="2">
    <source>
        <dbReference type="ARBA" id="ARBA00022840"/>
    </source>
</evidence>
<dbReference type="InterPro" id="IPR017871">
    <property type="entry name" value="ABC_transporter-like_CS"/>
</dbReference>
<evidence type="ECO:0000313" key="4">
    <source>
        <dbReference type="EMBL" id="CAD9093946.1"/>
    </source>
</evidence>
<accession>A0A7S1PN54</accession>
<reference evidence="4" key="1">
    <citation type="submission" date="2021-01" db="EMBL/GenBank/DDBJ databases">
        <authorList>
            <person name="Corre E."/>
            <person name="Pelletier E."/>
            <person name="Niang G."/>
            <person name="Scheremetjew M."/>
            <person name="Finn R."/>
            <person name="Kale V."/>
            <person name="Holt S."/>
            <person name="Cochrane G."/>
            <person name="Meng A."/>
            <person name="Brown T."/>
            <person name="Cohen L."/>
        </authorList>
    </citation>
    <scope>NUCLEOTIDE SEQUENCE</scope>
    <source>
        <strain evidence="4">CCAP 1951/1</strain>
    </source>
</reference>
<sequence length="500" mass="55501">MSTACQAQPVGEPPIVNVDNVSFRYQDSTAGITDVTIQASRGERILLLGKNGSGKSTLLSLIAGKHAASAGKVSVLGRDGFNDTTLNWHVALIGTPWPPEAYFNCSVKRVASPAPDEARRAKIAGALHLPLSADIDKMSAGEKRRVQVLHGMLRENDVLLLDECSTEIDLAERRTVLSLVAEECEGPKRACCIYATHILDGIEDWATRVIVMEDGKVVRDEPYDAALRADKLLAHRWLAKEPFVPFEPVSKYPFAAGDALKEDEVAIRVNNLSFKRGERYILKDCSFVIPKGARALLVGCNGTGKTTLLQMLAGRTFFANKNSELTIHGYRCFHDIPQLNRLVSFGGDWWTRLPGGEMHVGELIASPLTEHAENVRAALRVDLRWDVRYVSAGERKRIQLLLALEAPSQVVLLDEATADLDLDMRHVLLHLLTKYSREHNVTVLYTTHIFEGLENWATDCVILDRNKLGVHEHIRGGVDTRSIMDTLIDLKSKETWFSPE</sequence>
<dbReference type="SMART" id="SM00382">
    <property type="entry name" value="AAA"/>
    <property type="match status" value="2"/>
</dbReference>
<dbReference type="PANTHER" id="PTHR43158:SF2">
    <property type="entry name" value="SKFA PEPTIDE EXPORT ATP-BINDING PROTEIN SKFE"/>
    <property type="match status" value="1"/>
</dbReference>
<dbReference type="GO" id="GO:0005524">
    <property type="term" value="F:ATP binding"/>
    <property type="evidence" value="ECO:0007669"/>
    <property type="project" value="UniProtKB-KW"/>
</dbReference>
<proteinExistence type="predicted"/>
<dbReference type="AlphaFoldDB" id="A0A7S1PN54"/>
<dbReference type="InterPro" id="IPR003593">
    <property type="entry name" value="AAA+_ATPase"/>
</dbReference>
<dbReference type="EMBL" id="HBGF01004966">
    <property type="protein sequence ID" value="CAD9093946.1"/>
    <property type="molecule type" value="Transcribed_RNA"/>
</dbReference>
<organism evidence="4">
    <name type="scientific">Neobodo designis</name>
    <name type="common">Flagellated protozoan</name>
    <name type="synonym">Bodo designis</name>
    <dbReference type="NCBI Taxonomy" id="312471"/>
    <lineage>
        <taxon>Eukaryota</taxon>
        <taxon>Discoba</taxon>
        <taxon>Euglenozoa</taxon>
        <taxon>Kinetoplastea</taxon>
        <taxon>Metakinetoplastina</taxon>
        <taxon>Neobodonida</taxon>
        <taxon>Neobodo</taxon>
    </lineage>
</organism>
<gene>
    <name evidence="4" type="ORF">NDES1114_LOCUS3380</name>
</gene>
<dbReference type="InterPro" id="IPR003439">
    <property type="entry name" value="ABC_transporter-like_ATP-bd"/>
</dbReference>
<evidence type="ECO:0000256" key="1">
    <source>
        <dbReference type="ARBA" id="ARBA00022741"/>
    </source>
</evidence>
<keyword evidence="1" id="KW-0547">Nucleotide-binding</keyword>
<dbReference type="Pfam" id="PF00005">
    <property type="entry name" value="ABC_tran"/>
    <property type="match status" value="2"/>
</dbReference>
<dbReference type="GO" id="GO:0016887">
    <property type="term" value="F:ATP hydrolysis activity"/>
    <property type="evidence" value="ECO:0007669"/>
    <property type="project" value="InterPro"/>
</dbReference>
<dbReference type="PROSITE" id="PS00211">
    <property type="entry name" value="ABC_TRANSPORTER_1"/>
    <property type="match status" value="1"/>
</dbReference>
<dbReference type="PANTHER" id="PTHR43158">
    <property type="entry name" value="SKFA PEPTIDE EXPORT ATP-BINDING PROTEIN SKFE"/>
    <property type="match status" value="1"/>
</dbReference>
<dbReference type="Gene3D" id="3.40.50.300">
    <property type="entry name" value="P-loop containing nucleotide triphosphate hydrolases"/>
    <property type="match status" value="2"/>
</dbReference>
<feature type="domain" description="ABC transporter" evidence="3">
    <location>
        <begin position="267"/>
        <end position="490"/>
    </location>
</feature>
<dbReference type="SUPFAM" id="SSF52540">
    <property type="entry name" value="P-loop containing nucleoside triphosphate hydrolases"/>
    <property type="match status" value="2"/>
</dbReference>
<dbReference type="InterPro" id="IPR027417">
    <property type="entry name" value="P-loop_NTPase"/>
</dbReference>
<name>A0A7S1PN54_NEODS</name>
<dbReference type="PROSITE" id="PS50893">
    <property type="entry name" value="ABC_TRANSPORTER_2"/>
    <property type="match status" value="2"/>
</dbReference>
<protein>
    <recommendedName>
        <fullName evidence="3">ABC transporter domain-containing protein</fullName>
    </recommendedName>
</protein>